<evidence type="ECO:0000256" key="1">
    <source>
        <dbReference type="ARBA" id="ARBA00023015"/>
    </source>
</evidence>
<dbReference type="SMART" id="SM00421">
    <property type="entry name" value="HTH_LUXR"/>
    <property type="match status" value="1"/>
</dbReference>
<name>A0A6N1V9M1_9HYPH</name>
<dbReference type="SUPFAM" id="SSF75516">
    <property type="entry name" value="Pheromone-binding domain of LuxR-like quorum-sensing transcription factors"/>
    <property type="match status" value="1"/>
</dbReference>
<dbReference type="Pfam" id="PF03472">
    <property type="entry name" value="Autoind_bind"/>
    <property type="match status" value="1"/>
</dbReference>
<organism evidence="5 6">
    <name type="scientific">Oricola thermophila</name>
    <dbReference type="NCBI Taxonomy" id="2742145"/>
    <lineage>
        <taxon>Bacteria</taxon>
        <taxon>Pseudomonadati</taxon>
        <taxon>Pseudomonadota</taxon>
        <taxon>Alphaproteobacteria</taxon>
        <taxon>Hyphomicrobiales</taxon>
        <taxon>Ahrensiaceae</taxon>
        <taxon>Oricola</taxon>
    </lineage>
</organism>
<dbReference type="Proteomes" id="UP000509367">
    <property type="component" value="Chromosome"/>
</dbReference>
<dbReference type="AlphaFoldDB" id="A0A6N1V9M1"/>
<gene>
    <name evidence="5" type="ORF">HTY61_01445</name>
</gene>
<dbReference type="GO" id="GO:0006355">
    <property type="term" value="P:regulation of DNA-templated transcription"/>
    <property type="evidence" value="ECO:0007669"/>
    <property type="project" value="InterPro"/>
</dbReference>
<dbReference type="SUPFAM" id="SSF46894">
    <property type="entry name" value="C-terminal effector domain of the bipartite response regulators"/>
    <property type="match status" value="1"/>
</dbReference>
<dbReference type="PRINTS" id="PR00038">
    <property type="entry name" value="HTHLUXR"/>
</dbReference>
<dbReference type="InterPro" id="IPR000792">
    <property type="entry name" value="Tscrpt_reg_LuxR_C"/>
</dbReference>
<evidence type="ECO:0000259" key="4">
    <source>
        <dbReference type="PROSITE" id="PS50043"/>
    </source>
</evidence>
<dbReference type="CDD" id="cd06170">
    <property type="entry name" value="LuxR_C_like"/>
    <property type="match status" value="1"/>
</dbReference>
<evidence type="ECO:0000256" key="2">
    <source>
        <dbReference type="ARBA" id="ARBA00023125"/>
    </source>
</evidence>
<dbReference type="Gene3D" id="3.30.450.80">
    <property type="entry name" value="Transcription factor LuxR-like, autoinducer-binding domain"/>
    <property type="match status" value="1"/>
</dbReference>
<dbReference type="PROSITE" id="PS50043">
    <property type="entry name" value="HTH_LUXR_2"/>
    <property type="match status" value="1"/>
</dbReference>
<dbReference type="Pfam" id="PF00196">
    <property type="entry name" value="GerE"/>
    <property type="match status" value="1"/>
</dbReference>
<dbReference type="GO" id="GO:0003677">
    <property type="term" value="F:DNA binding"/>
    <property type="evidence" value="ECO:0007669"/>
    <property type="project" value="UniProtKB-KW"/>
</dbReference>
<proteinExistence type="predicted"/>
<dbReference type="InterPro" id="IPR016032">
    <property type="entry name" value="Sig_transdc_resp-reg_C-effctor"/>
</dbReference>
<dbReference type="InterPro" id="IPR036388">
    <property type="entry name" value="WH-like_DNA-bd_sf"/>
</dbReference>
<protein>
    <submittedName>
        <fullName evidence="5">Autoinducer binding domain-containing protein</fullName>
    </submittedName>
</protein>
<keyword evidence="1" id="KW-0805">Transcription regulation</keyword>
<dbReference type="RefSeq" id="WP_175275119.1">
    <property type="nucleotide sequence ID" value="NZ_CP054836.1"/>
</dbReference>
<keyword evidence="6" id="KW-1185">Reference proteome</keyword>
<keyword evidence="2" id="KW-0238">DNA-binding</keyword>
<dbReference type="Gene3D" id="1.10.10.10">
    <property type="entry name" value="Winged helix-like DNA-binding domain superfamily/Winged helix DNA-binding domain"/>
    <property type="match status" value="1"/>
</dbReference>
<evidence type="ECO:0000313" key="5">
    <source>
        <dbReference type="EMBL" id="QKV17223.1"/>
    </source>
</evidence>
<dbReference type="EMBL" id="CP054836">
    <property type="protein sequence ID" value="QKV17223.1"/>
    <property type="molecule type" value="Genomic_DNA"/>
</dbReference>
<keyword evidence="3" id="KW-0804">Transcription</keyword>
<evidence type="ECO:0000313" key="6">
    <source>
        <dbReference type="Proteomes" id="UP000509367"/>
    </source>
</evidence>
<accession>A0A6N1V9M1</accession>
<dbReference type="InterPro" id="IPR036693">
    <property type="entry name" value="TF_LuxR_autoind-bd_dom_sf"/>
</dbReference>
<feature type="domain" description="HTH luxR-type" evidence="4">
    <location>
        <begin position="172"/>
        <end position="237"/>
    </location>
</feature>
<dbReference type="PANTHER" id="PTHR44688:SF16">
    <property type="entry name" value="DNA-BINDING TRANSCRIPTIONAL ACTIVATOR DEVR_DOSR"/>
    <property type="match status" value="1"/>
</dbReference>
<dbReference type="PANTHER" id="PTHR44688">
    <property type="entry name" value="DNA-BINDING TRANSCRIPTIONAL ACTIVATOR DEVR_DOSR"/>
    <property type="match status" value="1"/>
</dbReference>
<reference evidence="5 6" key="1">
    <citation type="submission" date="2020-06" db="EMBL/GenBank/DDBJ databases">
        <title>Oricola thermophila sp. nov. isolated from a tidal sediments.</title>
        <authorList>
            <person name="Kwon K.K."/>
            <person name="Yang S.-H."/>
            <person name="Park M.-J."/>
        </authorList>
    </citation>
    <scope>NUCLEOTIDE SEQUENCE [LARGE SCALE GENOMIC DNA]</scope>
    <source>
        <strain evidence="5 6">MEBiC13590</strain>
    </source>
</reference>
<dbReference type="InterPro" id="IPR005143">
    <property type="entry name" value="TF_LuxR_autoind-bd_dom"/>
</dbReference>
<sequence>MFRVLVAPDFKITESDPDFPPALLETLKSARAATDSNYVSFWAELGNPDFLSRLIVSTYPAPWLRRYAEKNYASIDPLITAGLHSVEPVIFELANPETPELADFAADALMHEIGAFTIGLPVRIGGNIRAITIFSTDMDLTAETDASTTTMARFHEQADIVSIAVTERFMKTNIPHHTLTEREIEVLYWGSCGKTDQQTADLLGLSRWTVVAHVQSAKAKLGVSNKAAAIASALRLSLFTRFDHGL</sequence>
<dbReference type="KEGG" id="orm:HTY61_01445"/>
<evidence type="ECO:0000256" key="3">
    <source>
        <dbReference type="ARBA" id="ARBA00023163"/>
    </source>
</evidence>